<dbReference type="GO" id="GO:0006782">
    <property type="term" value="P:protoporphyrinogen IX biosynthetic process"/>
    <property type="evidence" value="ECO:0007669"/>
    <property type="project" value="UniProtKB-UniRule"/>
</dbReference>
<comment type="subunit">
    <text evidence="6">Monomer.</text>
</comment>
<feature type="domain" description="Porphobilinogen deaminase N-terminal" evidence="7">
    <location>
        <begin position="5"/>
        <end position="230"/>
    </location>
</feature>
<evidence type="ECO:0000256" key="2">
    <source>
        <dbReference type="ARBA" id="ARBA00005638"/>
    </source>
</evidence>
<dbReference type="Pfam" id="PF01379">
    <property type="entry name" value="Porphobil_deam"/>
    <property type="match status" value="1"/>
</dbReference>
<dbReference type="AlphaFoldDB" id="A0A174FEX4"/>
<dbReference type="GO" id="GO:0005737">
    <property type="term" value="C:cytoplasm"/>
    <property type="evidence" value="ECO:0007669"/>
    <property type="project" value="UniProtKB-UniRule"/>
</dbReference>
<evidence type="ECO:0000256" key="1">
    <source>
        <dbReference type="ARBA" id="ARBA00002869"/>
    </source>
</evidence>
<evidence type="ECO:0000256" key="4">
    <source>
        <dbReference type="ARBA" id="ARBA00023244"/>
    </source>
</evidence>
<dbReference type="InterPro" id="IPR022417">
    <property type="entry name" value="Porphobilin_deaminase_N"/>
</dbReference>
<dbReference type="GO" id="GO:0004418">
    <property type="term" value="F:hydroxymethylbilane synthase activity"/>
    <property type="evidence" value="ECO:0007669"/>
    <property type="project" value="UniProtKB-UniRule"/>
</dbReference>
<comment type="function">
    <text evidence="1 6">Tetrapolymerization of the monopyrrole PBG into the hydroxymethylbilane pre-uroporphyrinogen in several discrete steps.</text>
</comment>
<dbReference type="Proteomes" id="UP000095651">
    <property type="component" value="Unassembled WGS sequence"/>
</dbReference>
<feature type="domain" description="Porphobilinogen deaminase C-terminal" evidence="8">
    <location>
        <begin position="244"/>
        <end position="279"/>
    </location>
</feature>
<dbReference type="CDD" id="cd13647">
    <property type="entry name" value="PBP2_PBGD_2"/>
    <property type="match status" value="1"/>
</dbReference>
<dbReference type="PANTHER" id="PTHR11557:SF0">
    <property type="entry name" value="PORPHOBILINOGEN DEAMINASE"/>
    <property type="match status" value="1"/>
</dbReference>
<dbReference type="InterPro" id="IPR022418">
    <property type="entry name" value="Porphobilinogen_deaminase_C"/>
</dbReference>
<evidence type="ECO:0000256" key="3">
    <source>
        <dbReference type="ARBA" id="ARBA00022679"/>
    </source>
</evidence>
<accession>A0A174FEX4</accession>
<dbReference type="SUPFAM" id="SSF53850">
    <property type="entry name" value="Periplasmic binding protein-like II"/>
    <property type="match status" value="1"/>
</dbReference>
<evidence type="ECO:0000256" key="6">
    <source>
        <dbReference type="HAMAP-Rule" id="MF_00260"/>
    </source>
</evidence>
<keyword evidence="3 6" id="KW-0808">Transferase</keyword>
<evidence type="ECO:0000259" key="7">
    <source>
        <dbReference type="Pfam" id="PF01379"/>
    </source>
</evidence>
<dbReference type="PANTHER" id="PTHR11557">
    <property type="entry name" value="PORPHOBILINOGEN DEAMINASE"/>
    <property type="match status" value="1"/>
</dbReference>
<dbReference type="SUPFAM" id="SSF54782">
    <property type="entry name" value="Porphobilinogen deaminase (hydroxymethylbilane synthase), C-terminal domain"/>
    <property type="match status" value="1"/>
</dbReference>
<dbReference type="Gene3D" id="3.40.190.10">
    <property type="entry name" value="Periplasmic binding protein-like II"/>
    <property type="match status" value="2"/>
</dbReference>
<feature type="modified residue" description="S-(dipyrrolylmethanemethyl)cysteine" evidence="6">
    <location>
        <position position="260"/>
    </location>
</feature>
<dbReference type="EMBL" id="CYZE01000007">
    <property type="protein sequence ID" value="CUO48842.1"/>
    <property type="molecule type" value="Genomic_DNA"/>
</dbReference>
<comment type="cofactor">
    <cofactor evidence="6">
        <name>dipyrromethane</name>
        <dbReference type="ChEBI" id="CHEBI:60342"/>
    </cofactor>
    <text evidence="6">Binds 1 dipyrromethane group covalently.</text>
</comment>
<evidence type="ECO:0000256" key="5">
    <source>
        <dbReference type="ARBA" id="ARBA00048169"/>
    </source>
</evidence>
<protein>
    <recommendedName>
        <fullName evidence="6">Porphobilinogen deaminase</fullName>
        <shortName evidence="6">PBG</shortName>
        <ecNumber evidence="6">2.5.1.61</ecNumber>
    </recommendedName>
    <alternativeName>
        <fullName evidence="6">Hydroxymethylbilane synthase</fullName>
        <shortName evidence="6">HMBS</shortName>
    </alternativeName>
    <alternativeName>
        <fullName evidence="6">Pre-uroporphyrinogen synthase</fullName>
    </alternativeName>
</protein>
<organism evidence="9 10">
    <name type="scientific">Hungatella hathewayi</name>
    <dbReference type="NCBI Taxonomy" id="154046"/>
    <lineage>
        <taxon>Bacteria</taxon>
        <taxon>Bacillati</taxon>
        <taxon>Bacillota</taxon>
        <taxon>Clostridia</taxon>
        <taxon>Lachnospirales</taxon>
        <taxon>Lachnospiraceae</taxon>
        <taxon>Hungatella</taxon>
    </lineage>
</organism>
<gene>
    <name evidence="6 9" type="primary">hemC</name>
    <name evidence="9" type="ORF">ERS852407_02970</name>
</gene>
<dbReference type="InterPro" id="IPR036803">
    <property type="entry name" value="Porphobilinogen_deaminase_C_sf"/>
</dbReference>
<keyword evidence="4 6" id="KW-0627">Porphyrin biosynthesis</keyword>
<dbReference type="PIRSF" id="PIRSF001438">
    <property type="entry name" value="4pyrrol_synth_OHMeBilane_synth"/>
    <property type="match status" value="1"/>
</dbReference>
<dbReference type="Pfam" id="PF03900">
    <property type="entry name" value="Porphobil_deamC"/>
    <property type="match status" value="1"/>
</dbReference>
<dbReference type="RefSeq" id="WP_055656293.1">
    <property type="nucleotide sequence ID" value="NZ_CABIXC010000007.1"/>
</dbReference>
<name>A0A174FEX4_9FIRM</name>
<dbReference type="HAMAP" id="MF_00260">
    <property type="entry name" value="Porphobil_deam"/>
    <property type="match status" value="1"/>
</dbReference>
<sequence>MNKMIRIGTRKSALAMVQTELVAEALKRVQPGLLVETVTKVTEGDRILNKPLLEFGGKGVFVTEFEQALLKGEIDFAVHSAKDLPMDLEDGLGIVAVPPREDPRDVLMTPAGTDLSAKKEIVIGTSSLRRRLQIEALGKKLWPGSAVRCEDIRGNIQTRIRKMDEGLYDAIILAAAGLKRMKMVNPPADGLEEYFETNGTYDFHYFDCETFIPAGGQGILAVEGRIEDRTCELAVRIQDEEAKTCLILERKILKLLEAGCHEPIGVYSRIRNEQIEVFGINRRNGETKRVYLTGGTGELDLLAERAAKGLR</sequence>
<dbReference type="EC" id="2.5.1.61" evidence="6"/>
<comment type="catalytic activity">
    <reaction evidence="5 6">
        <text>4 porphobilinogen + H2O = hydroxymethylbilane + 4 NH4(+)</text>
        <dbReference type="Rhea" id="RHEA:13185"/>
        <dbReference type="ChEBI" id="CHEBI:15377"/>
        <dbReference type="ChEBI" id="CHEBI:28938"/>
        <dbReference type="ChEBI" id="CHEBI:57845"/>
        <dbReference type="ChEBI" id="CHEBI:58126"/>
        <dbReference type="EC" id="2.5.1.61"/>
    </reaction>
</comment>
<dbReference type="InterPro" id="IPR000860">
    <property type="entry name" value="HemC"/>
</dbReference>
<dbReference type="Gene3D" id="3.30.160.40">
    <property type="entry name" value="Porphobilinogen deaminase, C-terminal domain"/>
    <property type="match status" value="1"/>
</dbReference>
<dbReference type="PRINTS" id="PR00151">
    <property type="entry name" value="PORPHBDMNASE"/>
</dbReference>
<dbReference type="NCBIfam" id="TIGR00212">
    <property type="entry name" value="hemC"/>
    <property type="match status" value="1"/>
</dbReference>
<comment type="similarity">
    <text evidence="2 6">Belongs to the HMBS family.</text>
</comment>
<evidence type="ECO:0000313" key="9">
    <source>
        <dbReference type="EMBL" id="CUO48842.1"/>
    </source>
</evidence>
<comment type="miscellaneous">
    <text evidence="6">The porphobilinogen subunits are added to the dipyrromethane group.</text>
</comment>
<reference evidence="9 10" key="1">
    <citation type="submission" date="2015-09" db="EMBL/GenBank/DDBJ databases">
        <authorList>
            <consortium name="Pathogen Informatics"/>
        </authorList>
    </citation>
    <scope>NUCLEOTIDE SEQUENCE [LARGE SCALE GENOMIC DNA]</scope>
    <source>
        <strain evidence="9 10">2789STDY5608850</strain>
    </source>
</reference>
<evidence type="ECO:0000259" key="8">
    <source>
        <dbReference type="Pfam" id="PF03900"/>
    </source>
</evidence>
<evidence type="ECO:0000313" key="10">
    <source>
        <dbReference type="Proteomes" id="UP000095651"/>
    </source>
</evidence>
<proteinExistence type="inferred from homology"/>